<name>A0A9N8VA43_9GLOM</name>
<gene>
    <name evidence="1" type="ORF">ALEPTO_LOCUS483</name>
</gene>
<dbReference type="InterPro" id="IPR036910">
    <property type="entry name" value="HMG_box_dom_sf"/>
</dbReference>
<dbReference type="AlphaFoldDB" id="A0A9N8VA43"/>
<comment type="caution">
    <text evidence="1">The sequence shown here is derived from an EMBL/GenBank/DDBJ whole genome shotgun (WGS) entry which is preliminary data.</text>
</comment>
<reference evidence="1" key="1">
    <citation type="submission" date="2021-06" db="EMBL/GenBank/DDBJ databases">
        <authorList>
            <person name="Kallberg Y."/>
            <person name="Tangrot J."/>
            <person name="Rosling A."/>
        </authorList>
    </citation>
    <scope>NUCLEOTIDE SEQUENCE</scope>
    <source>
        <strain evidence="1">FL130A</strain>
    </source>
</reference>
<keyword evidence="2" id="KW-1185">Reference proteome</keyword>
<protein>
    <submittedName>
        <fullName evidence="1">6825_t:CDS:1</fullName>
    </submittedName>
</protein>
<dbReference type="EMBL" id="CAJVPS010000030">
    <property type="protein sequence ID" value="CAG8443258.1"/>
    <property type="molecule type" value="Genomic_DNA"/>
</dbReference>
<dbReference type="SUPFAM" id="SSF47095">
    <property type="entry name" value="HMG-box"/>
    <property type="match status" value="1"/>
</dbReference>
<organism evidence="1 2">
    <name type="scientific">Ambispora leptoticha</name>
    <dbReference type="NCBI Taxonomy" id="144679"/>
    <lineage>
        <taxon>Eukaryota</taxon>
        <taxon>Fungi</taxon>
        <taxon>Fungi incertae sedis</taxon>
        <taxon>Mucoromycota</taxon>
        <taxon>Glomeromycotina</taxon>
        <taxon>Glomeromycetes</taxon>
        <taxon>Archaeosporales</taxon>
        <taxon>Ambisporaceae</taxon>
        <taxon>Ambispora</taxon>
    </lineage>
</organism>
<proteinExistence type="predicted"/>
<sequence length="284" mass="33344">MNSISHNSYNFYNHYSSVETTTTTNISLILVEFNLSFHLHNLPTPFILYLKEVYPSLKKSLAHHYQCNDNNIEPYQINEIASRKWEYESVEIRQFFEYLSEVAKLIYNDMWKISLKFNKNKYHFVSDSNKNDDYFQNPHHHDNTFIDLTSKEKGHLETVFRVDETPMENKPLQSEHSLKARNRISKPSFIHSPGCPLARQQQQHNQKLILPRIKSVFGDTNNKHHQSSSVQGAKNFPSRLSAFRTFEKKQLLPSTSKILSSRTINKVQKYAKISRVPVKIIFHS</sequence>
<accession>A0A9N8VA43</accession>
<evidence type="ECO:0000313" key="2">
    <source>
        <dbReference type="Proteomes" id="UP000789508"/>
    </source>
</evidence>
<dbReference type="Proteomes" id="UP000789508">
    <property type="component" value="Unassembled WGS sequence"/>
</dbReference>
<evidence type="ECO:0000313" key="1">
    <source>
        <dbReference type="EMBL" id="CAG8443258.1"/>
    </source>
</evidence>